<dbReference type="Gene3D" id="3.30.1330.10">
    <property type="entry name" value="PurM-like, N-terminal domain"/>
    <property type="match status" value="1"/>
</dbReference>
<dbReference type="InterPro" id="IPR036921">
    <property type="entry name" value="PurM-like_N_sf"/>
</dbReference>
<dbReference type="Proteomes" id="UP000664658">
    <property type="component" value="Unassembled WGS sequence"/>
</dbReference>
<evidence type="ECO:0000313" key="2">
    <source>
        <dbReference type="Proteomes" id="UP000664658"/>
    </source>
</evidence>
<organism evidence="1 2">
    <name type="scientific">Plesiomonas shigelloides</name>
    <name type="common">Aeromonas shigelloides</name>
    <dbReference type="NCBI Taxonomy" id="703"/>
    <lineage>
        <taxon>Bacteria</taxon>
        <taxon>Pseudomonadati</taxon>
        <taxon>Pseudomonadota</taxon>
        <taxon>Gammaproteobacteria</taxon>
        <taxon>Enterobacterales</taxon>
        <taxon>Enterobacteriaceae</taxon>
        <taxon>Plesiomonas</taxon>
    </lineage>
</organism>
<gene>
    <name evidence="1" type="ORF">J2R62_17855</name>
</gene>
<dbReference type="AlphaFoldDB" id="A0A8I2B7A6"/>
<dbReference type="EMBL" id="JAFNAA010000184">
    <property type="protein sequence ID" value="MBO1110007.1"/>
    <property type="molecule type" value="Genomic_DNA"/>
</dbReference>
<name>A0A8I2B7A6_PLESH</name>
<proteinExistence type="predicted"/>
<protein>
    <submittedName>
        <fullName evidence="1">Hydrogenase expression/formation protein HypE</fullName>
    </submittedName>
</protein>
<accession>A0A8I2B7A6</accession>
<feature type="non-terminal residue" evidence="1">
    <location>
        <position position="66"/>
    </location>
</feature>
<reference evidence="1" key="1">
    <citation type="submission" date="2021-03" db="EMBL/GenBank/DDBJ databases">
        <title>Plesiomonas shigelloides zfcc0051, isolated from zebrafish feces.</title>
        <authorList>
            <person name="Vanderhoek Z."/>
            <person name="Gaulke C."/>
        </authorList>
    </citation>
    <scope>NUCLEOTIDE SEQUENCE</scope>
    <source>
        <strain evidence="1">Zfcc0051</strain>
    </source>
</reference>
<comment type="caution">
    <text evidence="1">The sequence shown here is derived from an EMBL/GenBank/DDBJ whole genome shotgun (WGS) entry which is preliminary data.</text>
</comment>
<evidence type="ECO:0000313" key="1">
    <source>
        <dbReference type="EMBL" id="MBO1110007.1"/>
    </source>
</evidence>
<sequence length="66" mass="7236">MSTQRQDEVTLAHGSGGEAMQTLIRELFMQACANPMLTRQEDQARIPLAELTAIGDRLALSTDSFV</sequence>